<proteinExistence type="predicted"/>
<name>A0A1H2UHM6_9BACI</name>
<dbReference type="AlphaFoldDB" id="A0A1H2UHM6"/>
<feature type="chain" id="PRO_5039254586" evidence="2">
    <location>
        <begin position="24"/>
        <end position="346"/>
    </location>
</feature>
<sequence length="346" mass="38558">MKKWKWARAGTIALTSSALLTLAGCGGSGSTSSEATEANAEETQTLTLAHIHNDASPVYQSLEDFADKVEEKTDGSVEVDIYAEGVLGGETKVMELVQNGVIDMAKVNGGVVESFDQQFSVFSLPYIFSSNEQFRSFMETDTIDDMYNDLSEAQLRGITYYDAGARSFYTRNTKVESPEDLQGLKIRTMTNVTSIETMEMLGASPTPLAATEVYTSLQQGVIDGAESSPIALTDANHGEVAKQFSFDEHTRIPDFLMMSDNTWQELSEEERTAIQEAGEETTETHNERWDEMIEESMQQAEEEMGVEFSYPDQEPFREKVEPLIEERRSENPDVDNVISEIEAMEE</sequence>
<dbReference type="CDD" id="cd13671">
    <property type="entry name" value="PBP2_TRAP_SBP_like_3"/>
    <property type="match status" value="1"/>
</dbReference>
<dbReference type="GO" id="GO:0055085">
    <property type="term" value="P:transmembrane transport"/>
    <property type="evidence" value="ECO:0007669"/>
    <property type="project" value="InterPro"/>
</dbReference>
<dbReference type="PANTHER" id="PTHR33376:SF2">
    <property type="entry name" value="DICARBOXYLATE-BINDING PERIPLASMIC PROTEIN"/>
    <property type="match status" value="1"/>
</dbReference>
<dbReference type="PROSITE" id="PS51257">
    <property type="entry name" value="PROKAR_LIPOPROTEIN"/>
    <property type="match status" value="1"/>
</dbReference>
<reference evidence="3 4" key="1">
    <citation type="submission" date="2016-10" db="EMBL/GenBank/DDBJ databases">
        <authorList>
            <person name="de Groot N.N."/>
        </authorList>
    </citation>
    <scope>NUCLEOTIDE SEQUENCE [LARGE SCALE GENOMIC DNA]</scope>
    <source>
        <strain evidence="3 4">DSM 23126</strain>
    </source>
</reference>
<dbReference type="PIRSF" id="PIRSF006470">
    <property type="entry name" value="DctB"/>
    <property type="match status" value="1"/>
</dbReference>
<evidence type="ECO:0000256" key="1">
    <source>
        <dbReference type="ARBA" id="ARBA00022729"/>
    </source>
</evidence>
<dbReference type="InterPro" id="IPR018389">
    <property type="entry name" value="DctP_fam"/>
</dbReference>
<keyword evidence="3" id="KW-0675">Receptor</keyword>
<dbReference type="OrthoDB" id="9776801at2"/>
<dbReference type="RefSeq" id="WP_091613775.1">
    <property type="nucleotide sequence ID" value="NZ_FNNC01000003.1"/>
</dbReference>
<protein>
    <submittedName>
        <fullName evidence="3">Tripartite ATP-independent transporter solute receptor, DctP family</fullName>
    </submittedName>
</protein>
<dbReference type="InterPro" id="IPR004682">
    <property type="entry name" value="TRAP_DctP"/>
</dbReference>
<dbReference type="GO" id="GO:0030246">
    <property type="term" value="F:carbohydrate binding"/>
    <property type="evidence" value="ECO:0007669"/>
    <property type="project" value="TreeGrafter"/>
</dbReference>
<organism evidence="3 4">
    <name type="scientific">Marinococcus luteus</name>
    <dbReference type="NCBI Taxonomy" id="1122204"/>
    <lineage>
        <taxon>Bacteria</taxon>
        <taxon>Bacillati</taxon>
        <taxon>Bacillota</taxon>
        <taxon>Bacilli</taxon>
        <taxon>Bacillales</taxon>
        <taxon>Bacillaceae</taxon>
        <taxon>Marinococcus</taxon>
    </lineage>
</organism>
<dbReference type="STRING" id="1122204.SAMN05421781_1719"/>
<keyword evidence="1 2" id="KW-0732">Signal</keyword>
<accession>A0A1H2UHM6</accession>
<dbReference type="NCBIfam" id="TIGR00787">
    <property type="entry name" value="dctP"/>
    <property type="match status" value="1"/>
</dbReference>
<dbReference type="Proteomes" id="UP000199488">
    <property type="component" value="Unassembled WGS sequence"/>
</dbReference>
<dbReference type="GO" id="GO:0030288">
    <property type="term" value="C:outer membrane-bounded periplasmic space"/>
    <property type="evidence" value="ECO:0007669"/>
    <property type="project" value="InterPro"/>
</dbReference>
<dbReference type="Gene3D" id="3.40.190.170">
    <property type="entry name" value="Bacterial extracellular solute-binding protein, family 7"/>
    <property type="match status" value="1"/>
</dbReference>
<dbReference type="PANTHER" id="PTHR33376">
    <property type="match status" value="1"/>
</dbReference>
<keyword evidence="4" id="KW-1185">Reference proteome</keyword>
<dbReference type="Pfam" id="PF03480">
    <property type="entry name" value="DctP"/>
    <property type="match status" value="1"/>
</dbReference>
<gene>
    <name evidence="3" type="ORF">SAMN05421781_1719</name>
</gene>
<evidence type="ECO:0000313" key="3">
    <source>
        <dbReference type="EMBL" id="SDW55418.1"/>
    </source>
</evidence>
<evidence type="ECO:0000313" key="4">
    <source>
        <dbReference type="Proteomes" id="UP000199488"/>
    </source>
</evidence>
<evidence type="ECO:0000256" key="2">
    <source>
        <dbReference type="SAM" id="SignalP"/>
    </source>
</evidence>
<feature type="signal peptide" evidence="2">
    <location>
        <begin position="1"/>
        <end position="23"/>
    </location>
</feature>
<dbReference type="EMBL" id="FNNC01000003">
    <property type="protein sequence ID" value="SDW55418.1"/>
    <property type="molecule type" value="Genomic_DNA"/>
</dbReference>
<dbReference type="NCBIfam" id="NF037995">
    <property type="entry name" value="TRAP_S1"/>
    <property type="match status" value="1"/>
</dbReference>
<dbReference type="InterPro" id="IPR038404">
    <property type="entry name" value="TRAP_DctP_sf"/>
</dbReference>